<dbReference type="AlphaFoldDB" id="A0A1I3TMX7"/>
<keyword evidence="7" id="KW-0653">Protein transport</keyword>
<keyword evidence="3" id="KW-1003">Cell membrane</keyword>
<protein>
    <submittedName>
        <fullName evidence="8">Biopolymer transport protein ExbD</fullName>
    </submittedName>
</protein>
<evidence type="ECO:0000313" key="9">
    <source>
        <dbReference type="Proteomes" id="UP000198670"/>
    </source>
</evidence>
<dbReference type="Pfam" id="PF02472">
    <property type="entry name" value="ExbD"/>
    <property type="match status" value="1"/>
</dbReference>
<name>A0A1I3TMX7_9SPHI</name>
<keyword evidence="5" id="KW-1133">Transmembrane helix</keyword>
<evidence type="ECO:0000256" key="2">
    <source>
        <dbReference type="ARBA" id="ARBA00005811"/>
    </source>
</evidence>
<comment type="subcellular location">
    <subcellularLocation>
        <location evidence="1">Cell membrane</location>
        <topology evidence="1">Single-pass membrane protein</topology>
    </subcellularLocation>
    <subcellularLocation>
        <location evidence="7">Cell membrane</location>
        <topology evidence="7">Single-pass type II membrane protein</topology>
    </subcellularLocation>
</comment>
<keyword evidence="7" id="KW-0813">Transport</keyword>
<dbReference type="GO" id="GO:0015031">
    <property type="term" value="P:protein transport"/>
    <property type="evidence" value="ECO:0007669"/>
    <property type="project" value="UniProtKB-KW"/>
</dbReference>
<dbReference type="Proteomes" id="UP000198670">
    <property type="component" value="Unassembled WGS sequence"/>
</dbReference>
<dbReference type="STRING" id="1477437.SAMN05444682_1138"/>
<dbReference type="GO" id="GO:0022857">
    <property type="term" value="F:transmembrane transporter activity"/>
    <property type="evidence" value="ECO:0007669"/>
    <property type="project" value="InterPro"/>
</dbReference>
<dbReference type="GO" id="GO:0005886">
    <property type="term" value="C:plasma membrane"/>
    <property type="evidence" value="ECO:0007669"/>
    <property type="project" value="UniProtKB-SubCell"/>
</dbReference>
<evidence type="ECO:0000256" key="3">
    <source>
        <dbReference type="ARBA" id="ARBA00022475"/>
    </source>
</evidence>
<gene>
    <name evidence="8" type="ORF">SAMN05444682_1138</name>
</gene>
<evidence type="ECO:0000256" key="7">
    <source>
        <dbReference type="RuleBase" id="RU003879"/>
    </source>
</evidence>
<keyword evidence="6" id="KW-0472">Membrane</keyword>
<keyword evidence="9" id="KW-1185">Reference proteome</keyword>
<evidence type="ECO:0000256" key="5">
    <source>
        <dbReference type="ARBA" id="ARBA00022989"/>
    </source>
</evidence>
<proteinExistence type="inferred from homology"/>
<dbReference type="PANTHER" id="PTHR30558:SF3">
    <property type="entry name" value="BIOPOLYMER TRANSPORT PROTEIN EXBD-RELATED"/>
    <property type="match status" value="1"/>
</dbReference>
<comment type="similarity">
    <text evidence="2 7">Belongs to the ExbD/TolR family.</text>
</comment>
<dbReference type="PANTHER" id="PTHR30558">
    <property type="entry name" value="EXBD MEMBRANE COMPONENT OF PMF-DRIVEN MACROMOLECULE IMPORT SYSTEM"/>
    <property type="match status" value="1"/>
</dbReference>
<keyword evidence="4 7" id="KW-0812">Transmembrane</keyword>
<evidence type="ECO:0000256" key="6">
    <source>
        <dbReference type="ARBA" id="ARBA00023136"/>
    </source>
</evidence>
<organism evidence="8 9">
    <name type="scientific">Parapedobacter indicus</name>
    <dbReference type="NCBI Taxonomy" id="1477437"/>
    <lineage>
        <taxon>Bacteria</taxon>
        <taxon>Pseudomonadati</taxon>
        <taxon>Bacteroidota</taxon>
        <taxon>Sphingobacteriia</taxon>
        <taxon>Sphingobacteriales</taxon>
        <taxon>Sphingobacteriaceae</taxon>
        <taxon>Parapedobacter</taxon>
    </lineage>
</organism>
<accession>A0A1I3TMX7</accession>
<reference evidence="8 9" key="1">
    <citation type="submission" date="2016-10" db="EMBL/GenBank/DDBJ databases">
        <authorList>
            <person name="de Groot N.N."/>
        </authorList>
    </citation>
    <scope>NUCLEOTIDE SEQUENCE [LARGE SCALE GENOMIC DNA]</scope>
    <source>
        <strain evidence="8 9">RK1</strain>
    </source>
</reference>
<evidence type="ECO:0000256" key="4">
    <source>
        <dbReference type="ARBA" id="ARBA00022692"/>
    </source>
</evidence>
<dbReference type="InterPro" id="IPR003400">
    <property type="entry name" value="ExbD"/>
</dbReference>
<dbReference type="OrthoDB" id="952702at2"/>
<evidence type="ECO:0000313" key="8">
    <source>
        <dbReference type="EMBL" id="SFJ72195.1"/>
    </source>
</evidence>
<dbReference type="RefSeq" id="WP_090631015.1">
    <property type="nucleotide sequence ID" value="NZ_FOQO01000013.1"/>
</dbReference>
<dbReference type="EMBL" id="FOQO01000013">
    <property type="protein sequence ID" value="SFJ72195.1"/>
    <property type="molecule type" value="Genomic_DNA"/>
</dbReference>
<sequence>MAELNTGRRLQPRVDLTAMVDLAFLLITFFMLTTNINKQQALDVAMPDLTDSTDFAPLADDRTVTLLLGEDGRVDWYWGMLDKPLAGPYTSSIDKGGIREVLLQKKDEVPTVTEDGKGLIVVIRPSTRAAYSSLVDILDEMKICGIDQYMIGEISPTEESILAL</sequence>
<evidence type="ECO:0000256" key="1">
    <source>
        <dbReference type="ARBA" id="ARBA00004162"/>
    </source>
</evidence>